<keyword evidence="7" id="KW-0169">Cobalamin biosynthesis</keyword>
<evidence type="ECO:0000313" key="11">
    <source>
        <dbReference type="Proteomes" id="UP000297597"/>
    </source>
</evidence>
<evidence type="ECO:0000259" key="9">
    <source>
        <dbReference type="Pfam" id="PF07685"/>
    </source>
</evidence>
<dbReference type="HAMAP" id="MF_00027">
    <property type="entry name" value="CobB_CbiA"/>
    <property type="match status" value="1"/>
</dbReference>
<dbReference type="PANTHER" id="PTHR43873">
    <property type="entry name" value="COBYRINATE A,C-DIAMIDE SYNTHASE"/>
    <property type="match status" value="1"/>
</dbReference>
<dbReference type="OrthoDB" id="9764035at2"/>
<dbReference type="InterPro" id="IPR002586">
    <property type="entry name" value="CobQ/CobB/MinD/ParA_Nub-bd_dom"/>
</dbReference>
<dbReference type="GO" id="GO:0009236">
    <property type="term" value="P:cobalamin biosynthetic process"/>
    <property type="evidence" value="ECO:0007669"/>
    <property type="project" value="UniProtKB-UniRule"/>
</dbReference>
<keyword evidence="5 7" id="KW-0460">Magnesium</keyword>
<keyword evidence="11" id="KW-1185">Reference proteome</keyword>
<dbReference type="CDD" id="cd05388">
    <property type="entry name" value="CobB_N"/>
    <property type="match status" value="1"/>
</dbReference>
<evidence type="ECO:0000259" key="8">
    <source>
        <dbReference type="Pfam" id="PF01656"/>
    </source>
</evidence>
<sequence>MNRLVIAGTHSGAGKTTVAAGLLAALRKKGLRVQPFKVGPDYIDTGYHAVAAGRMSYNLDFWMMPPQHILQLFRHGMEGMDFGVIEGVMGLYDGIGSTPEGSTAAMAKLLNTPVILIIDAGGMSTSAAAQVLGYKSFDQDLRLAGVIVNNVGSEHHYKLVKEAVQAYTGVPALGFLPRDKSVVLPSRHLGLLPAEEMERHAEIIEKAAGLVQEWIDLDQVIKLGHTAGSLPPASPLAFAKGRPVKIAVARDESFSFYYRGTLEILAALGAELHHFSPMKDASLPENIGGLYLGGGFPEVFAGALAANKSLLEDITRRLKGGLHCYAECGGFMYLTESITVKNGEKHPMAGFFDGHTIMTDRLQRFGYVDIEFTGENVLGKEGQTARGHEFHHSLIDGITYPTTYLVKSAFSGRQWHCGYRRANTLAAYAHIDFWGYPGLARHFLDRCLGATG</sequence>
<dbReference type="AlphaFoldDB" id="A0A4Y7RSV0"/>
<dbReference type="RefSeq" id="WP_134213175.1">
    <property type="nucleotide sequence ID" value="NZ_QFFZ01000010.1"/>
</dbReference>
<name>A0A4Y7RSV0_9FIRM</name>
<dbReference type="InterPro" id="IPR011698">
    <property type="entry name" value="GATase_3"/>
</dbReference>
<dbReference type="Pfam" id="PF01656">
    <property type="entry name" value="CbiA"/>
    <property type="match status" value="1"/>
</dbReference>
<protein>
    <recommendedName>
        <fullName evidence="7">Cobyrinate a,c-diamide synthase</fullName>
        <ecNumber evidence="7">6.3.5.11</ecNumber>
    </recommendedName>
    <alternativeName>
        <fullName evidence="7">Cobyrinic acid a,c-diamide synthetase</fullName>
    </alternativeName>
</protein>
<comment type="catalytic activity">
    <reaction evidence="7">
        <text>cob(II)yrinate + 2 L-glutamine + 2 ATP + 2 H2O = cob(II)yrinate a,c diamide + 2 L-glutamate + 2 ADP + 2 phosphate + 2 H(+)</text>
        <dbReference type="Rhea" id="RHEA:26289"/>
        <dbReference type="ChEBI" id="CHEBI:15377"/>
        <dbReference type="ChEBI" id="CHEBI:15378"/>
        <dbReference type="ChEBI" id="CHEBI:29985"/>
        <dbReference type="ChEBI" id="CHEBI:30616"/>
        <dbReference type="ChEBI" id="CHEBI:43474"/>
        <dbReference type="ChEBI" id="CHEBI:58359"/>
        <dbReference type="ChEBI" id="CHEBI:58537"/>
        <dbReference type="ChEBI" id="CHEBI:58894"/>
        <dbReference type="ChEBI" id="CHEBI:456216"/>
        <dbReference type="EC" id="6.3.5.11"/>
    </reaction>
</comment>
<dbReference type="SUPFAM" id="SSF52540">
    <property type="entry name" value="P-loop containing nucleoside triphosphate hydrolases"/>
    <property type="match status" value="1"/>
</dbReference>
<comment type="similarity">
    <text evidence="7">Belongs to the CobB/CbiA family.</text>
</comment>
<comment type="pathway">
    <text evidence="7">Cofactor biosynthesis; adenosylcobalamin biosynthesis; cob(II)yrinate a,c-diamide from sirohydrochlorin (anaerobic route): step 10/10.</text>
</comment>
<evidence type="ECO:0000256" key="2">
    <source>
        <dbReference type="ARBA" id="ARBA00022598"/>
    </source>
</evidence>
<dbReference type="EMBL" id="QFFZ01000010">
    <property type="protein sequence ID" value="TEB11941.1"/>
    <property type="molecule type" value="Genomic_DNA"/>
</dbReference>
<dbReference type="CDD" id="cd03130">
    <property type="entry name" value="GATase1_CobB"/>
    <property type="match status" value="1"/>
</dbReference>
<dbReference type="Gene3D" id="3.40.50.300">
    <property type="entry name" value="P-loop containing nucleotide triphosphate hydrolases"/>
    <property type="match status" value="2"/>
</dbReference>
<reference evidence="10 11" key="1">
    <citation type="journal article" date="2018" name="Environ. Microbiol.">
        <title>Novel energy conservation strategies and behaviour of Pelotomaculum schinkii driving syntrophic propionate catabolism.</title>
        <authorList>
            <person name="Hidalgo-Ahumada C.A.P."/>
            <person name="Nobu M.K."/>
            <person name="Narihiro T."/>
            <person name="Tamaki H."/>
            <person name="Liu W.T."/>
            <person name="Kamagata Y."/>
            <person name="Stams A.J.M."/>
            <person name="Imachi H."/>
            <person name="Sousa D.Z."/>
        </authorList>
    </citation>
    <scope>NUCLEOTIDE SEQUENCE [LARGE SCALE GENOMIC DNA]</scope>
    <source>
        <strain evidence="10 11">MGP</strain>
    </source>
</reference>
<dbReference type="InterPro" id="IPR027417">
    <property type="entry name" value="P-loop_NTPase"/>
</dbReference>
<evidence type="ECO:0000256" key="7">
    <source>
        <dbReference type="HAMAP-Rule" id="MF_00027"/>
    </source>
</evidence>
<feature type="site" description="Increases nucleophilicity of active site Cys" evidence="7">
    <location>
        <position position="430"/>
    </location>
</feature>
<dbReference type="GO" id="GO:0042242">
    <property type="term" value="F:cobyrinic acid a,c-diamide synthase activity"/>
    <property type="evidence" value="ECO:0007669"/>
    <property type="project" value="UniProtKB-UniRule"/>
</dbReference>
<comment type="cofactor">
    <cofactor evidence="1 7">
        <name>Mg(2+)</name>
        <dbReference type="ChEBI" id="CHEBI:18420"/>
    </cofactor>
</comment>
<evidence type="ECO:0000256" key="6">
    <source>
        <dbReference type="ARBA" id="ARBA00022962"/>
    </source>
</evidence>
<dbReference type="PROSITE" id="PS51274">
    <property type="entry name" value="GATASE_COBBQ"/>
    <property type="match status" value="1"/>
</dbReference>
<evidence type="ECO:0000256" key="3">
    <source>
        <dbReference type="ARBA" id="ARBA00022741"/>
    </source>
</evidence>
<organism evidence="10 11">
    <name type="scientific">Pelotomaculum propionicicum</name>
    <dbReference type="NCBI Taxonomy" id="258475"/>
    <lineage>
        <taxon>Bacteria</taxon>
        <taxon>Bacillati</taxon>
        <taxon>Bacillota</taxon>
        <taxon>Clostridia</taxon>
        <taxon>Eubacteriales</taxon>
        <taxon>Desulfotomaculaceae</taxon>
        <taxon>Pelotomaculum</taxon>
    </lineage>
</organism>
<keyword evidence="6 7" id="KW-0315">Glutamine amidotransferase</keyword>
<dbReference type="UniPathway" id="UPA00148">
    <property type="reaction ID" value="UER00231"/>
</dbReference>
<evidence type="ECO:0000256" key="1">
    <source>
        <dbReference type="ARBA" id="ARBA00001946"/>
    </source>
</evidence>
<dbReference type="NCBIfam" id="TIGR00379">
    <property type="entry name" value="cobB"/>
    <property type="match status" value="1"/>
</dbReference>
<dbReference type="Proteomes" id="UP000297597">
    <property type="component" value="Unassembled WGS sequence"/>
</dbReference>
<dbReference type="InterPro" id="IPR029062">
    <property type="entry name" value="Class_I_gatase-like"/>
</dbReference>
<dbReference type="PANTHER" id="PTHR43873:SF1">
    <property type="entry name" value="COBYRINATE A,C-DIAMIDE SYNTHASE"/>
    <property type="match status" value="1"/>
</dbReference>
<dbReference type="InterPro" id="IPR004484">
    <property type="entry name" value="CbiA/CobB_synth"/>
</dbReference>
<dbReference type="Pfam" id="PF07685">
    <property type="entry name" value="GATase_3"/>
    <property type="match status" value="1"/>
</dbReference>
<dbReference type="SUPFAM" id="SSF52317">
    <property type="entry name" value="Class I glutamine amidotransferase-like"/>
    <property type="match status" value="1"/>
</dbReference>
<feature type="domain" description="CobQ/CobB/MinD/ParA nucleotide binding" evidence="8">
    <location>
        <begin position="4"/>
        <end position="188"/>
    </location>
</feature>
<keyword evidence="3 7" id="KW-0547">Nucleotide-binding</keyword>
<dbReference type="EC" id="6.3.5.11" evidence="7"/>
<keyword evidence="2 7" id="KW-0436">Ligase</keyword>
<accession>A0A4Y7RSV0</accession>
<evidence type="ECO:0000256" key="4">
    <source>
        <dbReference type="ARBA" id="ARBA00022840"/>
    </source>
</evidence>
<comment type="function">
    <text evidence="7">Catalyzes the ATP-dependent amidation of the two carboxylate groups at positions a and c of cobyrinate, using either L-glutamine or ammonia as the nitrogen source.</text>
</comment>
<feature type="active site" description="Nucleophile" evidence="7">
    <location>
        <position position="328"/>
    </location>
</feature>
<evidence type="ECO:0000313" key="10">
    <source>
        <dbReference type="EMBL" id="TEB11941.1"/>
    </source>
</evidence>
<evidence type="ECO:0000256" key="5">
    <source>
        <dbReference type="ARBA" id="ARBA00022842"/>
    </source>
</evidence>
<dbReference type="Gene3D" id="3.40.50.880">
    <property type="match status" value="1"/>
</dbReference>
<dbReference type="NCBIfam" id="NF002204">
    <property type="entry name" value="PRK01077.1"/>
    <property type="match status" value="1"/>
</dbReference>
<comment type="caution">
    <text evidence="10">The sequence shown here is derived from an EMBL/GenBank/DDBJ whole genome shotgun (WGS) entry which is preliminary data.</text>
</comment>
<feature type="domain" description="CobB/CobQ-like glutamine amidotransferase" evidence="9">
    <location>
        <begin position="245"/>
        <end position="434"/>
    </location>
</feature>
<keyword evidence="4 7" id="KW-0067">ATP-binding</keyword>
<proteinExistence type="inferred from homology"/>
<gene>
    <name evidence="10" type="primary">cbiA_1</name>
    <name evidence="7" type="synonym">cbiA</name>
    <name evidence="10" type="ORF">Pmgp_01308</name>
</gene>
<dbReference type="GO" id="GO:0005524">
    <property type="term" value="F:ATP binding"/>
    <property type="evidence" value="ECO:0007669"/>
    <property type="project" value="UniProtKB-UniRule"/>
</dbReference>
<comment type="domain">
    <text evidence="7">Comprises of two domains. The C-terminal domain contains the binding site for glutamine and catalyzes the hydrolysis of this substrate to glutamate and ammonia. The N-terminal domain is anticipated to bind ATP and cobyrinate and catalyzes the ultimate synthesis of the diamide product. The ammonia produced via the glutaminase domain is probably translocated to the adjacent domain via a molecular tunnel, where it reacts with an activated intermediate.</text>
</comment>
<comment type="miscellaneous">
    <text evidence="7">The a and c carboxylates of cobyrinate are activated for nucleophilic attack via formation of a phosphorylated intermediate by ATP. CbiA catalyzes first the amidation of the c-carboxylate, and then that of the a-carboxylate.</text>
</comment>